<dbReference type="GO" id="GO:0003677">
    <property type="term" value="F:DNA binding"/>
    <property type="evidence" value="ECO:0007669"/>
    <property type="project" value="UniProtKB-KW"/>
</dbReference>
<comment type="caution">
    <text evidence="12">The sequence shown here is derived from an EMBL/GenBank/DDBJ whole genome shotgun (WGS) entry which is preliminary data.</text>
</comment>
<feature type="domain" description="Homeobox" evidence="11">
    <location>
        <begin position="2"/>
        <end position="34"/>
    </location>
</feature>
<dbReference type="Proteomes" id="UP001345219">
    <property type="component" value="Chromosome 13"/>
</dbReference>
<evidence type="ECO:0000256" key="4">
    <source>
        <dbReference type="ARBA" id="ARBA00023125"/>
    </source>
</evidence>
<dbReference type="InterPro" id="IPR009057">
    <property type="entry name" value="Homeodomain-like_sf"/>
</dbReference>
<organism evidence="12 13">
    <name type="scientific">Trapa incisa</name>
    <dbReference type="NCBI Taxonomy" id="236973"/>
    <lineage>
        <taxon>Eukaryota</taxon>
        <taxon>Viridiplantae</taxon>
        <taxon>Streptophyta</taxon>
        <taxon>Embryophyta</taxon>
        <taxon>Tracheophyta</taxon>
        <taxon>Spermatophyta</taxon>
        <taxon>Magnoliopsida</taxon>
        <taxon>eudicotyledons</taxon>
        <taxon>Gunneridae</taxon>
        <taxon>Pentapetalae</taxon>
        <taxon>rosids</taxon>
        <taxon>malvids</taxon>
        <taxon>Myrtales</taxon>
        <taxon>Lythraceae</taxon>
        <taxon>Trapa</taxon>
    </lineage>
</organism>
<evidence type="ECO:0000256" key="7">
    <source>
        <dbReference type="ARBA" id="ARBA00023242"/>
    </source>
</evidence>
<protein>
    <recommendedName>
        <fullName evidence="11">Homeobox domain-containing protein</fullName>
    </recommendedName>
</protein>
<evidence type="ECO:0000256" key="10">
    <source>
        <dbReference type="SAM" id="MobiDB-lite"/>
    </source>
</evidence>
<dbReference type="PANTHER" id="PTHR45940:SF2">
    <property type="entry name" value="WUSCHEL-RELATED HOMEOBOX 1"/>
    <property type="match status" value="1"/>
</dbReference>
<dbReference type="GO" id="GO:0099402">
    <property type="term" value="P:plant organ development"/>
    <property type="evidence" value="ECO:0007669"/>
    <property type="project" value="InterPro"/>
</dbReference>
<evidence type="ECO:0000259" key="11">
    <source>
        <dbReference type="Pfam" id="PF00046"/>
    </source>
</evidence>
<evidence type="ECO:0000313" key="12">
    <source>
        <dbReference type="EMBL" id="KAK4781109.1"/>
    </source>
</evidence>
<evidence type="ECO:0000313" key="13">
    <source>
        <dbReference type="Proteomes" id="UP001345219"/>
    </source>
</evidence>
<dbReference type="InterPro" id="IPR044555">
    <property type="entry name" value="WUSCHEL-like"/>
</dbReference>
<name>A0AAN7LBI1_9MYRT</name>
<dbReference type="Pfam" id="PF00046">
    <property type="entry name" value="Homeodomain"/>
    <property type="match status" value="1"/>
</dbReference>
<dbReference type="SUPFAM" id="SSF46689">
    <property type="entry name" value="Homeodomain-like"/>
    <property type="match status" value="1"/>
</dbReference>
<comment type="similarity">
    <text evidence="8">Belongs to the WUS homeobox family.</text>
</comment>
<keyword evidence="2" id="KW-0217">Developmental protein</keyword>
<dbReference type="GO" id="GO:0005634">
    <property type="term" value="C:nucleus"/>
    <property type="evidence" value="ECO:0007669"/>
    <property type="project" value="UniProtKB-SubCell"/>
</dbReference>
<keyword evidence="6" id="KW-0804">Transcription</keyword>
<evidence type="ECO:0000256" key="5">
    <source>
        <dbReference type="ARBA" id="ARBA00023155"/>
    </source>
</evidence>
<comment type="subcellular location">
    <subcellularLocation>
        <location evidence="1 9">Nucleus</location>
    </subcellularLocation>
</comment>
<keyword evidence="13" id="KW-1185">Reference proteome</keyword>
<dbReference type="GO" id="GO:0003700">
    <property type="term" value="F:DNA-binding transcription factor activity"/>
    <property type="evidence" value="ECO:0007669"/>
    <property type="project" value="InterPro"/>
</dbReference>
<evidence type="ECO:0000256" key="6">
    <source>
        <dbReference type="ARBA" id="ARBA00023163"/>
    </source>
</evidence>
<dbReference type="EMBL" id="JAXIOK010000001">
    <property type="protein sequence ID" value="KAK4781109.1"/>
    <property type="molecule type" value="Genomic_DNA"/>
</dbReference>
<keyword evidence="5 9" id="KW-0371">Homeobox</keyword>
<evidence type="ECO:0000256" key="2">
    <source>
        <dbReference type="ARBA" id="ARBA00022473"/>
    </source>
</evidence>
<feature type="region of interest" description="Disordered" evidence="10">
    <location>
        <begin position="33"/>
        <end position="79"/>
    </location>
</feature>
<dbReference type="PANTHER" id="PTHR45940">
    <property type="entry name" value="WUSCHEL-RELATED HOMEOBOX 1-RELATED"/>
    <property type="match status" value="1"/>
</dbReference>
<evidence type="ECO:0000256" key="3">
    <source>
        <dbReference type="ARBA" id="ARBA00023015"/>
    </source>
</evidence>
<sequence length="246" mass="26681">MKIQRISARLRQYGKIEGKNVFYWFQNHKARERQKKRSVPDHLSSNPNPNHFHHLPPAAASFRPSSERKPGDMSLHGGKYSSFESATGLPSSSSSAATPGLVAFGQMANYGYGSTATMEKSFRNCSISTGGGGGGGSLGGVGGSVGHNFGWITVDSYPYSSRPPYDMNEDLDEHEVGEEAGRYSAREIETLPLFPMHDDINGFCSIKHDSDGGPGIWYDDVFLATTSRTSLELSLNSYCVMSPGSP</sequence>
<keyword evidence="4 9" id="KW-0238">DNA-binding</keyword>
<feature type="compositionally biased region" description="Low complexity" evidence="10">
    <location>
        <begin position="42"/>
        <end position="60"/>
    </location>
</feature>
<evidence type="ECO:0000256" key="9">
    <source>
        <dbReference type="RuleBase" id="RU000682"/>
    </source>
</evidence>
<gene>
    <name evidence="12" type="ORF">SAY87_017215</name>
</gene>
<keyword evidence="7 9" id="KW-0539">Nucleus</keyword>
<evidence type="ECO:0000256" key="8">
    <source>
        <dbReference type="ARBA" id="ARBA00024040"/>
    </source>
</evidence>
<dbReference type="InterPro" id="IPR001356">
    <property type="entry name" value="HD"/>
</dbReference>
<keyword evidence="3" id="KW-0805">Transcription regulation</keyword>
<dbReference type="AlphaFoldDB" id="A0AAN7LBI1"/>
<accession>A0AAN7LBI1</accession>
<proteinExistence type="inferred from homology"/>
<reference evidence="12 13" key="1">
    <citation type="journal article" date="2023" name="Hortic Res">
        <title>Pangenome of water caltrop reveals structural variations and asymmetric subgenome divergence after allopolyploidization.</title>
        <authorList>
            <person name="Zhang X."/>
            <person name="Chen Y."/>
            <person name="Wang L."/>
            <person name="Yuan Y."/>
            <person name="Fang M."/>
            <person name="Shi L."/>
            <person name="Lu R."/>
            <person name="Comes H.P."/>
            <person name="Ma Y."/>
            <person name="Chen Y."/>
            <person name="Huang G."/>
            <person name="Zhou Y."/>
            <person name="Zheng Z."/>
            <person name="Qiu Y."/>
        </authorList>
    </citation>
    <scope>NUCLEOTIDE SEQUENCE [LARGE SCALE GENOMIC DNA]</scope>
    <source>
        <tissue evidence="12">Roots</tissue>
    </source>
</reference>
<evidence type="ECO:0000256" key="1">
    <source>
        <dbReference type="ARBA" id="ARBA00004123"/>
    </source>
</evidence>